<evidence type="ECO:0000256" key="2">
    <source>
        <dbReference type="ARBA" id="ARBA00022468"/>
    </source>
</evidence>
<dbReference type="PROSITE" id="PS50003">
    <property type="entry name" value="PH_DOMAIN"/>
    <property type="match status" value="1"/>
</dbReference>
<dbReference type="Gene3D" id="2.30.30.40">
    <property type="entry name" value="SH3 Domains"/>
    <property type="match status" value="1"/>
</dbReference>
<feature type="region of interest" description="Disordered" evidence="4">
    <location>
        <begin position="359"/>
        <end position="506"/>
    </location>
</feature>
<dbReference type="InterPro" id="IPR001452">
    <property type="entry name" value="SH3_domain"/>
</dbReference>
<dbReference type="Pfam" id="PF00169">
    <property type="entry name" value="PH"/>
    <property type="match status" value="1"/>
</dbReference>
<evidence type="ECO:0000313" key="9">
    <source>
        <dbReference type="Proteomes" id="UP000838412"/>
    </source>
</evidence>
<feature type="domain" description="SH3" evidence="5">
    <location>
        <begin position="509"/>
        <end position="567"/>
    </location>
</feature>
<dbReference type="InterPro" id="IPR036028">
    <property type="entry name" value="SH3-like_dom_sf"/>
</dbReference>
<dbReference type="EMBL" id="OV696691">
    <property type="protein sequence ID" value="CAH1267667.1"/>
    <property type="molecule type" value="Genomic_DNA"/>
</dbReference>
<dbReference type="InterPro" id="IPR001849">
    <property type="entry name" value="PH_domain"/>
</dbReference>
<dbReference type="InterPro" id="IPR011993">
    <property type="entry name" value="PH-like_dom_sf"/>
</dbReference>
<dbReference type="InterPro" id="IPR000198">
    <property type="entry name" value="RhoGAP_dom"/>
</dbReference>
<protein>
    <submittedName>
        <fullName evidence="8">ARHGAP10 protein</fullName>
    </submittedName>
</protein>
<gene>
    <name evidence="8" type="primary">ARHGAP10</name>
    <name evidence="8" type="ORF">BLAG_LOCUS20922</name>
</gene>
<organism evidence="8 9">
    <name type="scientific">Branchiostoma lanceolatum</name>
    <name type="common">Common lancelet</name>
    <name type="synonym">Amphioxus lanceolatum</name>
    <dbReference type="NCBI Taxonomy" id="7740"/>
    <lineage>
        <taxon>Eukaryota</taxon>
        <taxon>Metazoa</taxon>
        <taxon>Chordata</taxon>
        <taxon>Cephalochordata</taxon>
        <taxon>Leptocardii</taxon>
        <taxon>Amphioxiformes</taxon>
        <taxon>Branchiostomatidae</taxon>
        <taxon>Branchiostoma</taxon>
    </lineage>
</organism>
<dbReference type="OrthoDB" id="3183924at2759"/>
<dbReference type="CDD" id="cd01249">
    <property type="entry name" value="BAR-PH_GRAF_family"/>
    <property type="match status" value="1"/>
</dbReference>
<dbReference type="AlphaFoldDB" id="A0A8K0A1R8"/>
<dbReference type="Pfam" id="PF14604">
    <property type="entry name" value="SH3_9"/>
    <property type="match status" value="1"/>
</dbReference>
<feature type="compositionally biased region" description="Low complexity" evidence="4">
    <location>
        <begin position="464"/>
        <end position="475"/>
    </location>
</feature>
<dbReference type="FunFam" id="1.10.555.10:FF:000006">
    <property type="entry name" value="Rho GTPase activating protein 26"/>
    <property type="match status" value="1"/>
</dbReference>
<evidence type="ECO:0000256" key="3">
    <source>
        <dbReference type="PROSITE-ProRule" id="PRU00192"/>
    </source>
</evidence>
<feature type="compositionally biased region" description="Low complexity" evidence="4">
    <location>
        <begin position="403"/>
        <end position="448"/>
    </location>
</feature>
<dbReference type="SMART" id="SM00326">
    <property type="entry name" value="SH3"/>
    <property type="match status" value="1"/>
</dbReference>
<dbReference type="InterPro" id="IPR047234">
    <property type="entry name" value="GRAF_fam"/>
</dbReference>
<dbReference type="Pfam" id="PF00620">
    <property type="entry name" value="RhoGAP"/>
    <property type="match status" value="1"/>
</dbReference>
<feature type="domain" description="PH" evidence="6">
    <location>
        <begin position="16"/>
        <end position="120"/>
    </location>
</feature>
<evidence type="ECO:0000256" key="4">
    <source>
        <dbReference type="SAM" id="MobiDB-lite"/>
    </source>
</evidence>
<dbReference type="FunFam" id="2.30.29.30:FF:000496">
    <property type="entry name" value="Rho GTPase-activating protein"/>
    <property type="match status" value="1"/>
</dbReference>
<name>A0A8K0A1R8_BRALA</name>
<sequence>MRKMQEKPIEQGPNKMYTKQGYLFVQEKRPIGYAWVKHYCMYQKENKIFTMIPYTQTQGKLTSSTETIILKSCVRRMSDSIDKRFCFDIMANDKATTITVQAISEDDRKAWLEAMDGKEPIGPYQPPPEYRHKIYQVPGTPSSTEENLLNDIGFTFIKRCIQSIETRGIEEQGLYRVVGVNSKVKKLTELCLVDRRKADKIDLDEYEIKTITSALKNYFRGLPEPLLTFKLHQEFINAAKQESRTLRINDIHRLVHQLPESNFEMLDMLIGHLLNVANHSKKNLMSKPNLGVVFGPTLMRPAEETVAAIMDIKFQNIIVEILISNHEQIFKTAPEGQELSYRGTRALPVASPREVAKNAQFPMPSAPPPTAAPPAPPPASAKPTKASRPVGMYSPNPTPTPRSPTRTNSTNKSTENSSGAYSNSHSSSSESLISRSSNDTQSSQSSPQLTRLQGGTHLNNPVYSSLHLSSNQNQNCQPSTRPEPLRKTKHPRKFVPAQNQTSAAPAPRLKSKCVKALYACEGENDQELSFRPGQIIYNVKPSNEPGWLEGWLDGKKGLLPENYVEPF</sequence>
<dbReference type="SMART" id="SM00233">
    <property type="entry name" value="PH"/>
    <property type="match status" value="1"/>
</dbReference>
<dbReference type="Proteomes" id="UP000838412">
    <property type="component" value="Chromosome 6"/>
</dbReference>
<proteinExistence type="predicted"/>
<reference evidence="8" key="1">
    <citation type="submission" date="2022-01" db="EMBL/GenBank/DDBJ databases">
        <authorList>
            <person name="Braso-Vives M."/>
        </authorList>
    </citation>
    <scope>NUCLEOTIDE SEQUENCE</scope>
</reference>
<keyword evidence="1 3" id="KW-0728">SH3 domain</keyword>
<dbReference type="PANTHER" id="PTHR12552:SF1">
    <property type="entry name" value="RHO GTPASE-ACTIVATING PROTEIN GRAF"/>
    <property type="match status" value="1"/>
</dbReference>
<evidence type="ECO:0000259" key="5">
    <source>
        <dbReference type="PROSITE" id="PS50002"/>
    </source>
</evidence>
<dbReference type="SUPFAM" id="SSF48350">
    <property type="entry name" value="GTPase activation domain, GAP"/>
    <property type="match status" value="1"/>
</dbReference>
<evidence type="ECO:0000313" key="8">
    <source>
        <dbReference type="EMBL" id="CAH1267667.1"/>
    </source>
</evidence>
<dbReference type="PANTHER" id="PTHR12552">
    <property type="entry name" value="OLIGOPHRENIN 1"/>
    <property type="match status" value="1"/>
</dbReference>
<dbReference type="SUPFAM" id="SSF50044">
    <property type="entry name" value="SH3-domain"/>
    <property type="match status" value="1"/>
</dbReference>
<dbReference type="Gene3D" id="1.10.555.10">
    <property type="entry name" value="Rho GTPase activation protein"/>
    <property type="match status" value="1"/>
</dbReference>
<evidence type="ECO:0000259" key="6">
    <source>
        <dbReference type="PROSITE" id="PS50003"/>
    </source>
</evidence>
<dbReference type="CDD" id="cd11882">
    <property type="entry name" value="SH3_GRAF-like"/>
    <property type="match status" value="1"/>
</dbReference>
<accession>A0A8K0A1R8</accession>
<feature type="compositionally biased region" description="Pro residues" evidence="4">
    <location>
        <begin position="364"/>
        <end position="380"/>
    </location>
</feature>
<dbReference type="SMART" id="SM00324">
    <property type="entry name" value="RhoGAP"/>
    <property type="match status" value="1"/>
</dbReference>
<dbReference type="GO" id="GO:0007165">
    <property type="term" value="P:signal transduction"/>
    <property type="evidence" value="ECO:0007669"/>
    <property type="project" value="InterPro"/>
</dbReference>
<keyword evidence="9" id="KW-1185">Reference proteome</keyword>
<dbReference type="PROSITE" id="PS50002">
    <property type="entry name" value="SH3"/>
    <property type="match status" value="1"/>
</dbReference>
<evidence type="ECO:0000256" key="1">
    <source>
        <dbReference type="ARBA" id="ARBA00022443"/>
    </source>
</evidence>
<dbReference type="InterPro" id="IPR008936">
    <property type="entry name" value="Rho_GTPase_activation_prot"/>
</dbReference>
<dbReference type="SUPFAM" id="SSF50729">
    <property type="entry name" value="PH domain-like"/>
    <property type="match status" value="1"/>
</dbReference>
<keyword evidence="2" id="KW-0343">GTPase activation</keyword>
<evidence type="ECO:0000259" key="7">
    <source>
        <dbReference type="PROSITE" id="PS50238"/>
    </source>
</evidence>
<dbReference type="PROSITE" id="PS50238">
    <property type="entry name" value="RHOGAP"/>
    <property type="match status" value="1"/>
</dbReference>
<feature type="compositionally biased region" description="Polar residues" evidence="4">
    <location>
        <begin position="449"/>
        <end position="463"/>
    </location>
</feature>
<dbReference type="GO" id="GO:0005096">
    <property type="term" value="F:GTPase activator activity"/>
    <property type="evidence" value="ECO:0007669"/>
    <property type="project" value="UniProtKB-KW"/>
</dbReference>
<feature type="domain" description="Rho-GAP" evidence="7">
    <location>
        <begin position="142"/>
        <end position="330"/>
    </location>
</feature>
<dbReference type="InterPro" id="IPR047225">
    <property type="entry name" value="PH_GRAF"/>
</dbReference>
<dbReference type="Gene3D" id="2.30.29.30">
    <property type="entry name" value="Pleckstrin-homology domain (PH domain)/Phosphotyrosine-binding domain (PTB)"/>
    <property type="match status" value="1"/>
</dbReference>